<evidence type="ECO:0000313" key="6">
    <source>
        <dbReference type="Proteomes" id="UP000030697"/>
    </source>
</evidence>
<accession>W7JA09</accession>
<evidence type="ECO:0000256" key="2">
    <source>
        <dbReference type="ARBA" id="ARBA00022490"/>
    </source>
</evidence>
<evidence type="ECO:0000256" key="4">
    <source>
        <dbReference type="ARBA" id="ARBA00023274"/>
    </source>
</evidence>
<dbReference type="FunFam" id="3.30.56.30:FF:000006">
    <property type="entry name" value="Signal recognition particle subunit SRP19"/>
    <property type="match status" value="1"/>
</dbReference>
<evidence type="ECO:0000313" key="5">
    <source>
        <dbReference type="EMBL" id="EWC75475.1"/>
    </source>
</evidence>
<evidence type="ECO:0008006" key="7">
    <source>
        <dbReference type="Google" id="ProtNLM"/>
    </source>
</evidence>
<dbReference type="SUPFAM" id="SSF69695">
    <property type="entry name" value="SRP19"/>
    <property type="match status" value="1"/>
</dbReference>
<dbReference type="InterPro" id="IPR036521">
    <property type="entry name" value="SRP19-like_sf"/>
</dbReference>
<sequence>MKYPNFFILKVFYFLFFYLSFEDIYYHCINIGKPQVNTNGKNVNSNEKANNLSTEWSNRGFNFMDLLKNGYLQSHGNLEEVKDELANELANKIQNKIGEYLKDEKNLSVLQHLQLEDLDDLKHYVKDVSEYIGAKAGDLLDENLESTLKPLLERKSFETFEQALHNKKQGLNITNVYNRDIYNNAENNTIDESKDYSRWKIIYPNYLNKKKKVNEGRRINLKYCVSDPTVDEIALACKELNVSYVIEKKKYYPRDWLIEGRIRIKLPNQNNDILNKFELMKKIGLKLQTIKVNVESNVVINTNNLSKKKKKKKNKE</sequence>
<dbReference type="GO" id="GO:0008312">
    <property type="term" value="F:7S RNA binding"/>
    <property type="evidence" value="ECO:0007669"/>
    <property type="project" value="InterPro"/>
</dbReference>
<dbReference type="GO" id="GO:0006617">
    <property type="term" value="P:SRP-dependent cotranslational protein targeting to membrane, signal sequence recognition"/>
    <property type="evidence" value="ECO:0007669"/>
    <property type="project" value="TreeGrafter"/>
</dbReference>
<dbReference type="PANTHER" id="PTHR17453:SF0">
    <property type="entry name" value="SIGNAL RECOGNITION PARTICLE 19 KDA PROTEIN"/>
    <property type="match status" value="1"/>
</dbReference>
<organism evidence="5 6">
    <name type="scientific">Plasmodium falciparum UGT5.1</name>
    <dbReference type="NCBI Taxonomy" id="1237627"/>
    <lineage>
        <taxon>Eukaryota</taxon>
        <taxon>Sar</taxon>
        <taxon>Alveolata</taxon>
        <taxon>Apicomplexa</taxon>
        <taxon>Aconoidasida</taxon>
        <taxon>Haemosporida</taxon>
        <taxon>Plasmodiidae</taxon>
        <taxon>Plasmodium</taxon>
        <taxon>Plasmodium (Laverania)</taxon>
    </lineage>
</organism>
<comment type="subcellular location">
    <subcellularLocation>
        <location evidence="1">Cytoplasm</location>
    </subcellularLocation>
</comment>
<evidence type="ECO:0000256" key="1">
    <source>
        <dbReference type="ARBA" id="ARBA00004496"/>
    </source>
</evidence>
<dbReference type="OrthoDB" id="2190947at2759"/>
<reference evidence="5 6" key="1">
    <citation type="submission" date="2013-02" db="EMBL/GenBank/DDBJ databases">
        <title>The Genome Sequence of Plasmodium falciparum UGT5.1.</title>
        <authorList>
            <consortium name="The Broad Institute Genome Sequencing Platform"/>
            <consortium name="The Broad Institute Genome Sequencing Center for Infectious Disease"/>
            <person name="Neafsey D."/>
            <person name="Cheeseman I."/>
            <person name="Volkman S."/>
            <person name="Adams J."/>
            <person name="Walker B."/>
            <person name="Young S.K."/>
            <person name="Zeng Q."/>
            <person name="Gargeya S."/>
            <person name="Fitzgerald M."/>
            <person name="Haas B."/>
            <person name="Abouelleil A."/>
            <person name="Alvarado L."/>
            <person name="Arachchi H.M."/>
            <person name="Berlin A.M."/>
            <person name="Chapman S.B."/>
            <person name="Dewar J."/>
            <person name="Goldberg J."/>
            <person name="Griggs A."/>
            <person name="Gujja S."/>
            <person name="Hansen M."/>
            <person name="Howarth C."/>
            <person name="Imamovic A."/>
            <person name="Larimer J."/>
            <person name="McCowan C."/>
            <person name="Murphy C."/>
            <person name="Neiman D."/>
            <person name="Pearson M."/>
            <person name="Priest M."/>
            <person name="Roberts A."/>
            <person name="Saif S."/>
            <person name="Shea T."/>
            <person name="Sisk P."/>
            <person name="Sykes S."/>
            <person name="Wortman J."/>
            <person name="Nusbaum C."/>
            <person name="Birren B."/>
        </authorList>
    </citation>
    <scope>NUCLEOTIDE SEQUENCE [LARGE SCALE GENOMIC DNA]</scope>
    <source>
        <strain evidence="5 6">UGT5.1</strain>
    </source>
</reference>
<dbReference type="EMBL" id="KE124645">
    <property type="protein sequence ID" value="EWC75475.1"/>
    <property type="molecule type" value="Genomic_DNA"/>
</dbReference>
<dbReference type="Gene3D" id="3.30.56.30">
    <property type="entry name" value="Signal recognition particle, SRP19-like subunit"/>
    <property type="match status" value="1"/>
</dbReference>
<dbReference type="Proteomes" id="UP000030697">
    <property type="component" value="Unassembled WGS sequence"/>
</dbReference>
<evidence type="ECO:0000256" key="3">
    <source>
        <dbReference type="ARBA" id="ARBA00023135"/>
    </source>
</evidence>
<gene>
    <name evidence="5" type="ORF">C923_03882</name>
</gene>
<dbReference type="PANTHER" id="PTHR17453">
    <property type="entry name" value="SIGNAL RECOGNITION PARTICLE 19 KD PROTEIN"/>
    <property type="match status" value="1"/>
</dbReference>
<dbReference type="Pfam" id="PF01922">
    <property type="entry name" value="SRP19"/>
    <property type="match status" value="1"/>
</dbReference>
<keyword evidence="2" id="KW-0963">Cytoplasm</keyword>
<keyword evidence="4" id="KW-0687">Ribonucleoprotein</keyword>
<name>W7JA09_PLAFA</name>
<dbReference type="InterPro" id="IPR002778">
    <property type="entry name" value="Signal_recog_particle_SRP19"/>
</dbReference>
<protein>
    <recommendedName>
        <fullName evidence="7">Signal recognition particle subunit SRP19</fullName>
    </recommendedName>
</protein>
<dbReference type="AlphaFoldDB" id="W7JA09"/>
<proteinExistence type="predicted"/>
<dbReference type="GO" id="GO:0005786">
    <property type="term" value="C:signal recognition particle, endoplasmic reticulum targeting"/>
    <property type="evidence" value="ECO:0007669"/>
    <property type="project" value="UniProtKB-KW"/>
</dbReference>
<keyword evidence="3" id="KW-0733">Signal recognition particle</keyword>